<evidence type="ECO:0000313" key="2">
    <source>
        <dbReference type="EMBL" id="CAB1434373.1"/>
    </source>
</evidence>
<gene>
    <name evidence="2" type="ORF">PLEPLA_LOCUS22420</name>
</gene>
<accession>A0A9N7YQP0</accession>
<evidence type="ECO:0000313" key="3">
    <source>
        <dbReference type="Proteomes" id="UP001153269"/>
    </source>
</evidence>
<dbReference type="EMBL" id="CADEAL010001657">
    <property type="protein sequence ID" value="CAB1434373.1"/>
    <property type="molecule type" value="Genomic_DNA"/>
</dbReference>
<evidence type="ECO:0000256" key="1">
    <source>
        <dbReference type="SAM" id="MobiDB-lite"/>
    </source>
</evidence>
<reference evidence="2" key="1">
    <citation type="submission" date="2020-03" db="EMBL/GenBank/DDBJ databases">
        <authorList>
            <person name="Weist P."/>
        </authorList>
    </citation>
    <scope>NUCLEOTIDE SEQUENCE</scope>
</reference>
<dbReference type="AlphaFoldDB" id="A0A9N7YQP0"/>
<feature type="region of interest" description="Disordered" evidence="1">
    <location>
        <begin position="46"/>
        <end position="99"/>
    </location>
</feature>
<name>A0A9N7YQP0_PLEPL</name>
<dbReference type="Proteomes" id="UP001153269">
    <property type="component" value="Unassembled WGS sequence"/>
</dbReference>
<keyword evidence="3" id="KW-1185">Reference proteome</keyword>
<sequence length="99" mass="11521">MHTLNDGRYRLCSLSQQRLLFDSSVRPDKGACSPIRPVSLCQVSDCSSGISHAAPDGEDEEGRGMRRPEKVKVAVRGTWRKQRRKKRRRRRRRRRMDEG</sequence>
<organism evidence="2 3">
    <name type="scientific">Pleuronectes platessa</name>
    <name type="common">European plaice</name>
    <dbReference type="NCBI Taxonomy" id="8262"/>
    <lineage>
        <taxon>Eukaryota</taxon>
        <taxon>Metazoa</taxon>
        <taxon>Chordata</taxon>
        <taxon>Craniata</taxon>
        <taxon>Vertebrata</taxon>
        <taxon>Euteleostomi</taxon>
        <taxon>Actinopterygii</taxon>
        <taxon>Neopterygii</taxon>
        <taxon>Teleostei</taxon>
        <taxon>Neoteleostei</taxon>
        <taxon>Acanthomorphata</taxon>
        <taxon>Carangaria</taxon>
        <taxon>Pleuronectiformes</taxon>
        <taxon>Pleuronectoidei</taxon>
        <taxon>Pleuronectidae</taxon>
        <taxon>Pleuronectes</taxon>
    </lineage>
</organism>
<feature type="compositionally biased region" description="Basic and acidic residues" evidence="1">
    <location>
        <begin position="62"/>
        <end position="72"/>
    </location>
</feature>
<feature type="compositionally biased region" description="Basic residues" evidence="1">
    <location>
        <begin position="78"/>
        <end position="99"/>
    </location>
</feature>
<comment type="caution">
    <text evidence="2">The sequence shown here is derived from an EMBL/GenBank/DDBJ whole genome shotgun (WGS) entry which is preliminary data.</text>
</comment>
<protein>
    <submittedName>
        <fullName evidence="2">Uncharacterized protein</fullName>
    </submittedName>
</protein>
<proteinExistence type="predicted"/>